<accession>A0AAW7XJJ1</accession>
<feature type="transmembrane region" description="Helical" evidence="8">
    <location>
        <begin position="159"/>
        <end position="178"/>
    </location>
</feature>
<evidence type="ECO:0000256" key="5">
    <source>
        <dbReference type="ARBA" id="ARBA00022989"/>
    </source>
</evidence>
<dbReference type="Proteomes" id="UP001177341">
    <property type="component" value="Unassembled WGS sequence"/>
</dbReference>
<comment type="subcellular location">
    <subcellularLocation>
        <location evidence="1">Cell membrane</location>
        <topology evidence="1">Multi-pass membrane protein</topology>
    </subcellularLocation>
</comment>
<feature type="transmembrane region" description="Helical" evidence="8">
    <location>
        <begin position="73"/>
        <end position="96"/>
    </location>
</feature>
<dbReference type="InterPro" id="IPR020846">
    <property type="entry name" value="MFS_dom"/>
</dbReference>
<organism evidence="10 12">
    <name type="scientific">Neptunomonas phycophila</name>
    <dbReference type="NCBI Taxonomy" id="1572645"/>
    <lineage>
        <taxon>Bacteria</taxon>
        <taxon>Pseudomonadati</taxon>
        <taxon>Pseudomonadota</taxon>
        <taxon>Gammaproteobacteria</taxon>
        <taxon>Oceanospirillales</taxon>
        <taxon>Oceanospirillaceae</taxon>
        <taxon>Neptunomonas</taxon>
    </lineage>
</organism>
<feature type="transmembrane region" description="Helical" evidence="8">
    <location>
        <begin position="265"/>
        <end position="284"/>
    </location>
</feature>
<protein>
    <submittedName>
        <fullName evidence="10">MFS transporter</fullName>
    </submittedName>
</protein>
<dbReference type="InterPro" id="IPR011701">
    <property type="entry name" value="MFS"/>
</dbReference>
<evidence type="ECO:0000256" key="8">
    <source>
        <dbReference type="SAM" id="Phobius"/>
    </source>
</evidence>
<keyword evidence="5 8" id="KW-1133">Transmembrane helix</keyword>
<evidence type="ECO:0000256" key="2">
    <source>
        <dbReference type="ARBA" id="ARBA00022448"/>
    </source>
</evidence>
<keyword evidence="6 8" id="KW-0472">Membrane</keyword>
<feature type="region of interest" description="Disordered" evidence="7">
    <location>
        <begin position="607"/>
        <end position="632"/>
    </location>
</feature>
<dbReference type="InterPro" id="IPR036259">
    <property type="entry name" value="MFS_trans_sf"/>
</dbReference>
<feature type="transmembrane region" description="Helical" evidence="8">
    <location>
        <begin position="323"/>
        <end position="344"/>
    </location>
</feature>
<feature type="compositionally biased region" description="Basic and acidic residues" evidence="7">
    <location>
        <begin position="610"/>
        <end position="632"/>
    </location>
</feature>
<dbReference type="EMBL" id="JAUYVO010000007">
    <property type="protein sequence ID" value="MDP2523129.1"/>
    <property type="molecule type" value="Genomic_DNA"/>
</dbReference>
<comment type="caution">
    <text evidence="10">The sequence shown here is derived from an EMBL/GenBank/DDBJ whole genome shotgun (WGS) entry which is preliminary data.</text>
</comment>
<evidence type="ECO:0000313" key="12">
    <source>
        <dbReference type="Proteomes" id="UP001169862"/>
    </source>
</evidence>
<feature type="transmembrane region" description="Helical" evidence="8">
    <location>
        <begin position="199"/>
        <end position="221"/>
    </location>
</feature>
<evidence type="ECO:0000256" key="7">
    <source>
        <dbReference type="SAM" id="MobiDB-lite"/>
    </source>
</evidence>
<feature type="transmembrane region" description="Helical" evidence="8">
    <location>
        <begin position="131"/>
        <end position="153"/>
    </location>
</feature>
<gene>
    <name evidence="10" type="ORF">Q4490_11995</name>
    <name evidence="11" type="ORF">Q8W30_11160</name>
</gene>
<dbReference type="EMBL" id="JAUOPG010000007">
    <property type="protein sequence ID" value="MDO6454285.1"/>
    <property type="molecule type" value="Genomic_DNA"/>
</dbReference>
<keyword evidence="13" id="KW-1185">Reference proteome</keyword>
<evidence type="ECO:0000313" key="10">
    <source>
        <dbReference type="EMBL" id="MDO6454285.1"/>
    </source>
</evidence>
<dbReference type="Proteomes" id="UP001169862">
    <property type="component" value="Unassembled WGS sequence"/>
</dbReference>
<dbReference type="PANTHER" id="PTHR23521">
    <property type="entry name" value="TRANSPORTER MFS SUPERFAMILY"/>
    <property type="match status" value="1"/>
</dbReference>
<name>A0AAW7XJJ1_9GAMM</name>
<feature type="transmembrane region" description="Helical" evidence="8">
    <location>
        <begin position="9"/>
        <end position="30"/>
    </location>
</feature>
<dbReference type="GO" id="GO:0022857">
    <property type="term" value="F:transmembrane transporter activity"/>
    <property type="evidence" value="ECO:0007669"/>
    <property type="project" value="InterPro"/>
</dbReference>
<dbReference type="Gene3D" id="1.20.1250.20">
    <property type="entry name" value="MFS general substrate transporter like domains"/>
    <property type="match status" value="2"/>
</dbReference>
<feature type="transmembrane region" description="Helical" evidence="8">
    <location>
        <begin position="290"/>
        <end position="311"/>
    </location>
</feature>
<dbReference type="CDD" id="cd17477">
    <property type="entry name" value="MFS_YcaD_like"/>
    <property type="match status" value="1"/>
</dbReference>
<dbReference type="RefSeq" id="WP_075173836.1">
    <property type="nucleotide sequence ID" value="NZ_JALRCW010000118.1"/>
</dbReference>
<dbReference type="PANTHER" id="PTHR23521:SF2">
    <property type="entry name" value="TRANSPORTER MFS SUPERFAMILY"/>
    <property type="match status" value="1"/>
</dbReference>
<feature type="transmembrane region" description="Helical" evidence="8">
    <location>
        <begin position="233"/>
        <end position="253"/>
    </location>
</feature>
<evidence type="ECO:0000256" key="3">
    <source>
        <dbReference type="ARBA" id="ARBA00022475"/>
    </source>
</evidence>
<feature type="domain" description="Major facilitator superfamily (MFS) profile" evidence="9">
    <location>
        <begin position="7"/>
        <end position="380"/>
    </location>
</feature>
<keyword evidence="3" id="KW-1003">Cell membrane</keyword>
<dbReference type="AlphaFoldDB" id="A0AAW7XJJ1"/>
<evidence type="ECO:0000256" key="1">
    <source>
        <dbReference type="ARBA" id="ARBA00004651"/>
    </source>
</evidence>
<dbReference type="PROSITE" id="PS50850">
    <property type="entry name" value="MFS"/>
    <property type="match status" value="1"/>
</dbReference>
<proteinExistence type="predicted"/>
<dbReference type="GO" id="GO:0005886">
    <property type="term" value="C:plasma membrane"/>
    <property type="evidence" value="ECO:0007669"/>
    <property type="project" value="UniProtKB-SubCell"/>
</dbReference>
<dbReference type="InterPro" id="IPR047200">
    <property type="entry name" value="MFS_YcaD-like"/>
</dbReference>
<feature type="transmembrane region" description="Helical" evidence="8">
    <location>
        <begin position="356"/>
        <end position="374"/>
    </location>
</feature>
<evidence type="ECO:0000313" key="11">
    <source>
        <dbReference type="EMBL" id="MDP2523129.1"/>
    </source>
</evidence>
<keyword evidence="4 8" id="KW-0812">Transmembrane</keyword>
<dbReference type="Pfam" id="PF07690">
    <property type="entry name" value="MFS_1"/>
    <property type="match status" value="1"/>
</dbReference>
<evidence type="ECO:0000259" key="9">
    <source>
        <dbReference type="PROSITE" id="PS50850"/>
    </source>
</evidence>
<feature type="transmembrane region" description="Helical" evidence="8">
    <location>
        <begin position="102"/>
        <end position="119"/>
    </location>
</feature>
<reference evidence="10" key="1">
    <citation type="submission" date="2023-07" db="EMBL/GenBank/DDBJ databases">
        <title>Genome content predicts the carbon catabolic preferences of heterotrophic bacteria.</title>
        <authorList>
            <person name="Gralka M."/>
        </authorList>
    </citation>
    <scope>NUCLEOTIDE SEQUENCE</scope>
    <source>
        <strain evidence="11">5G01</strain>
        <strain evidence="10">I2M16</strain>
    </source>
</reference>
<feature type="region of interest" description="Disordered" evidence="7">
    <location>
        <begin position="522"/>
        <end position="543"/>
    </location>
</feature>
<sequence>MILTLLPLVSLYISCFILMLGFGLIGILLPVRMGIEGTETDVIGLVLAMYAVGMLLGGLYCRSLIARVGYIRVFAASAALSAIAILACSLTMNVWVWGAMRGLMGFCIACSFAVIDGWLSHAATEKTRGRMLATSQITIMAAIFCGQFLLNIAPADNSTLFTIAAMLLTMGLVPLAMSRRSGPVLQETHGMSLLQILKISPLGAVTCCFGGVLYGSIMNLLPVFAGGYGISGFMLSVFMASAVLGAFLLQLPIGMLSDRLDRRTLLFGLLVINILTTIAIPFAANYNLTTLMMILTGISTGVFSCLYPMSISETFDRVRTSDMAAAMGGLLSIYAIGSIIGPITSSKAMEIWGNDALFGFLATFELALLLFVVYRMRARPSLPISEQEGFVMHTDIGSGLYDLDPRIPHQEDETPNSLEAQVAITIAESNPGAAVRMVKELTQSSPEKAAELYTALAQVDDIDVGRLFASITRAAPGLSLEIAEALADNAPEQATELVQWLSEHRPNELSDIVTAIINHIPSNPAPATEPDNTETQEESLAVDTSDMRPADLEAYHESATELVTHFAENHPEQAYDIAAAVVETVPEMASDVVDILHDSDNLDDNISMDINDRPDDYEVNDLTDKTTADKPT</sequence>
<dbReference type="SUPFAM" id="SSF103473">
    <property type="entry name" value="MFS general substrate transporter"/>
    <property type="match status" value="1"/>
</dbReference>
<evidence type="ECO:0000313" key="13">
    <source>
        <dbReference type="Proteomes" id="UP001177341"/>
    </source>
</evidence>
<evidence type="ECO:0000256" key="6">
    <source>
        <dbReference type="ARBA" id="ARBA00023136"/>
    </source>
</evidence>
<feature type="transmembrane region" description="Helical" evidence="8">
    <location>
        <begin position="42"/>
        <end position="61"/>
    </location>
</feature>
<evidence type="ECO:0000256" key="4">
    <source>
        <dbReference type="ARBA" id="ARBA00022692"/>
    </source>
</evidence>
<keyword evidence="2" id="KW-0813">Transport</keyword>